<accession>A0A0L6UDP3</accession>
<dbReference type="VEuPathDB" id="FungiDB:VP01_703g3"/>
<dbReference type="AlphaFoldDB" id="A0A0L6UDP3"/>
<name>A0A0L6UDP3_9BASI</name>
<protein>
    <recommendedName>
        <fullName evidence="3">Phosphatidylglycerol/phosphatidylinositol transfer protein</fullName>
    </recommendedName>
</protein>
<sequence length="209" mass="23010">MVLLLQLAASARSALNHAEVPFLVQSFAPVDTDGQPIIPSDLSNQVVAQDCPANGAYQVYGKVESMTITPCQRASPDQPCTFVRGRQVFLSLSPHFISSLQSEIQHSYLCSSLVYSNYTIQFTFETSLSSMQPRSSVLAMDKDGQYQYSGQSFNGCEYAACPVYAYQLSAYTYHFHTLASSFNYLTFNLTQGFDGPSMFCAGTPIVFQS</sequence>
<gene>
    <name evidence="1" type="ORF">VP01_703g3</name>
</gene>
<dbReference type="OrthoDB" id="6576058at2759"/>
<proteinExistence type="predicted"/>
<organism evidence="1 2">
    <name type="scientific">Puccinia sorghi</name>
    <dbReference type="NCBI Taxonomy" id="27349"/>
    <lineage>
        <taxon>Eukaryota</taxon>
        <taxon>Fungi</taxon>
        <taxon>Dikarya</taxon>
        <taxon>Basidiomycota</taxon>
        <taxon>Pucciniomycotina</taxon>
        <taxon>Pucciniomycetes</taxon>
        <taxon>Pucciniales</taxon>
        <taxon>Pucciniaceae</taxon>
        <taxon>Puccinia</taxon>
    </lineage>
</organism>
<evidence type="ECO:0000313" key="2">
    <source>
        <dbReference type="Proteomes" id="UP000037035"/>
    </source>
</evidence>
<dbReference type="EMBL" id="LAVV01012428">
    <property type="protein sequence ID" value="KNZ46694.1"/>
    <property type="molecule type" value="Genomic_DNA"/>
</dbReference>
<dbReference type="Proteomes" id="UP000037035">
    <property type="component" value="Unassembled WGS sequence"/>
</dbReference>
<evidence type="ECO:0000313" key="1">
    <source>
        <dbReference type="EMBL" id="KNZ46694.1"/>
    </source>
</evidence>
<evidence type="ECO:0008006" key="3">
    <source>
        <dbReference type="Google" id="ProtNLM"/>
    </source>
</evidence>
<dbReference type="Gene3D" id="2.60.40.770">
    <property type="match status" value="1"/>
</dbReference>
<comment type="caution">
    <text evidence="1">The sequence shown here is derived from an EMBL/GenBank/DDBJ whole genome shotgun (WGS) entry which is preliminary data.</text>
</comment>
<reference evidence="1 2" key="1">
    <citation type="submission" date="2015-08" db="EMBL/GenBank/DDBJ databases">
        <title>Next Generation Sequencing and Analysis of the Genome of Puccinia sorghi L Schw, the Causal Agent of Maize Common Rust.</title>
        <authorList>
            <person name="Rochi L."/>
            <person name="Burguener G."/>
            <person name="Darino M."/>
            <person name="Turjanski A."/>
            <person name="Kreff E."/>
            <person name="Dieguez M.J."/>
            <person name="Sacco F."/>
        </authorList>
    </citation>
    <scope>NUCLEOTIDE SEQUENCE [LARGE SCALE GENOMIC DNA]</scope>
    <source>
        <strain evidence="1 2">RO10H11247</strain>
    </source>
</reference>
<keyword evidence="2" id="KW-1185">Reference proteome</keyword>